<organism evidence="1 2">
    <name type="scientific">Amycolatopsis dongchuanensis</name>
    <dbReference type="NCBI Taxonomy" id="1070866"/>
    <lineage>
        <taxon>Bacteria</taxon>
        <taxon>Bacillati</taxon>
        <taxon>Actinomycetota</taxon>
        <taxon>Actinomycetes</taxon>
        <taxon>Pseudonocardiales</taxon>
        <taxon>Pseudonocardiaceae</taxon>
        <taxon>Amycolatopsis</taxon>
    </lineage>
</organism>
<keyword evidence="1" id="KW-0378">Hydrolase</keyword>
<dbReference type="SUPFAM" id="SSF51989">
    <property type="entry name" value="Glycosyl hydrolases family 6, cellulases"/>
    <property type="match status" value="1"/>
</dbReference>
<dbReference type="InterPro" id="IPR036434">
    <property type="entry name" value="Beta_cellobiohydrolase_sf"/>
</dbReference>
<comment type="caution">
    <text evidence="1">The sequence shown here is derived from an EMBL/GenBank/DDBJ whole genome shotgun (WGS) entry which is preliminary data.</text>
</comment>
<proteinExistence type="predicted"/>
<dbReference type="PANTHER" id="PTHR34876">
    <property type="match status" value="1"/>
</dbReference>
<sequence>MVEHLVVVQDVAGSSPVTHPNRPIADFRGGAFFLSRLRRLAVGLLGILLLSACVSPPPPAGPPPAFRLLAGRYQLARDPDNPALTWVRTHLGGESSAAEPIEQRIAYTPVARSFTAQDTDLAGHVHDYVAQAARQRWQPMLVGAFTEPGRCPEAGSPAVADFARGLGQERAIVVLEPGLLLGDCPGAAAYLAAVVHTIRTAAPNVFVFLDVSGNDDPSQYAGRLLAAGVREASGITVNVGRYASMEKLAGPTRRLFDALAASTGRRDYFLLADSARNGATVTDDCNPAGAKPGSPGAFSDEPGALQQAWLTVPGVSDGPCGTAPGSRRGEFVPDLARQMAG</sequence>
<dbReference type="Proteomes" id="UP001500192">
    <property type="component" value="Unassembled WGS sequence"/>
</dbReference>
<dbReference type="PANTHER" id="PTHR34876:SF4">
    <property type="entry name" value="1,4-BETA-D-GLUCAN CELLOBIOHYDROLASE C-RELATED"/>
    <property type="match status" value="1"/>
</dbReference>
<gene>
    <name evidence="1" type="ORF">GCM10023214_04960</name>
</gene>
<protein>
    <submittedName>
        <fullName evidence="1">Glycoside hydrolase family 6 protein</fullName>
    </submittedName>
</protein>
<evidence type="ECO:0000313" key="1">
    <source>
        <dbReference type="EMBL" id="GAA5152690.1"/>
    </source>
</evidence>
<dbReference type="EMBL" id="BAABIB010000012">
    <property type="protein sequence ID" value="GAA5152690.1"/>
    <property type="molecule type" value="Genomic_DNA"/>
</dbReference>
<name>A0ABP9PVI9_9PSEU</name>
<accession>A0ABP9PVI9</accession>
<dbReference type="InterPro" id="IPR016288">
    <property type="entry name" value="Beta_cellobiohydrolase"/>
</dbReference>
<evidence type="ECO:0000313" key="2">
    <source>
        <dbReference type="Proteomes" id="UP001500192"/>
    </source>
</evidence>
<dbReference type="Gene3D" id="3.20.20.40">
    <property type="entry name" value="1, 4-beta cellobiohydrolase"/>
    <property type="match status" value="1"/>
</dbReference>
<dbReference type="GO" id="GO:0016787">
    <property type="term" value="F:hydrolase activity"/>
    <property type="evidence" value="ECO:0007669"/>
    <property type="project" value="UniProtKB-KW"/>
</dbReference>
<keyword evidence="2" id="KW-1185">Reference proteome</keyword>
<reference evidence="2" key="1">
    <citation type="journal article" date="2019" name="Int. J. Syst. Evol. Microbiol.">
        <title>The Global Catalogue of Microorganisms (GCM) 10K type strain sequencing project: providing services to taxonomists for standard genome sequencing and annotation.</title>
        <authorList>
            <consortium name="The Broad Institute Genomics Platform"/>
            <consortium name="The Broad Institute Genome Sequencing Center for Infectious Disease"/>
            <person name="Wu L."/>
            <person name="Ma J."/>
        </authorList>
    </citation>
    <scope>NUCLEOTIDE SEQUENCE [LARGE SCALE GENOMIC DNA]</scope>
    <source>
        <strain evidence="2">JCM 18054</strain>
    </source>
</reference>